<comment type="caution">
    <text evidence="3">The sequence shown here is derived from an EMBL/GenBank/DDBJ whole genome shotgun (WGS) entry which is preliminary data.</text>
</comment>
<reference evidence="3" key="1">
    <citation type="journal article" date="2014" name="Int. J. Syst. Evol. Microbiol.">
        <title>Complete genome sequence of Corynebacterium casei LMG S-19264T (=DSM 44701T), isolated from a smear-ripened cheese.</title>
        <authorList>
            <consortium name="US DOE Joint Genome Institute (JGI-PGF)"/>
            <person name="Walter F."/>
            <person name="Albersmeier A."/>
            <person name="Kalinowski J."/>
            <person name="Ruckert C."/>
        </authorList>
    </citation>
    <scope>NUCLEOTIDE SEQUENCE</scope>
    <source>
        <strain evidence="3">CGMCC 1.15448</strain>
    </source>
</reference>
<dbReference type="SUPFAM" id="SSF52821">
    <property type="entry name" value="Rhodanese/Cell cycle control phosphatase"/>
    <property type="match status" value="2"/>
</dbReference>
<dbReference type="RefSeq" id="WP_188932585.1">
    <property type="nucleotide sequence ID" value="NZ_BMJC01000003.1"/>
</dbReference>
<dbReference type="Gene3D" id="3.40.250.10">
    <property type="entry name" value="Rhodanese-like domain"/>
    <property type="match status" value="2"/>
</dbReference>
<dbReference type="Pfam" id="PF00581">
    <property type="entry name" value="Rhodanese"/>
    <property type="match status" value="1"/>
</dbReference>
<dbReference type="SMART" id="SM00849">
    <property type="entry name" value="Lactamase_B"/>
    <property type="match status" value="1"/>
</dbReference>
<dbReference type="EMBL" id="BMJC01000003">
    <property type="protein sequence ID" value="GGB02777.1"/>
    <property type="molecule type" value="Genomic_DNA"/>
</dbReference>
<dbReference type="Gene3D" id="3.60.15.10">
    <property type="entry name" value="Ribonuclease Z/Hydroxyacylglutathione hydrolase-like"/>
    <property type="match status" value="1"/>
</dbReference>
<accession>A0A8J2UDJ5</accession>
<keyword evidence="4" id="KW-1185">Reference proteome</keyword>
<dbReference type="AlphaFoldDB" id="A0A8J2UDJ5"/>
<dbReference type="InterPro" id="IPR036873">
    <property type="entry name" value="Rhodanese-like_dom_sf"/>
</dbReference>
<keyword evidence="3" id="KW-0378">Hydrolase</keyword>
<feature type="domain" description="Rhodanese" evidence="2">
    <location>
        <begin position="260"/>
        <end position="366"/>
    </location>
</feature>
<dbReference type="GO" id="GO:0006749">
    <property type="term" value="P:glutathione metabolic process"/>
    <property type="evidence" value="ECO:0007669"/>
    <property type="project" value="InterPro"/>
</dbReference>
<dbReference type="Pfam" id="PF00753">
    <property type="entry name" value="Lactamase_B"/>
    <property type="match status" value="1"/>
</dbReference>
<dbReference type="InterPro" id="IPR001763">
    <property type="entry name" value="Rhodanese-like_dom"/>
</dbReference>
<evidence type="ECO:0000313" key="4">
    <source>
        <dbReference type="Proteomes" id="UP000607559"/>
    </source>
</evidence>
<proteinExistence type="predicted"/>
<dbReference type="InterPro" id="IPR044528">
    <property type="entry name" value="POD-like_MBL-fold"/>
</dbReference>
<feature type="domain" description="Rhodanese" evidence="2">
    <location>
        <begin position="370"/>
        <end position="450"/>
    </location>
</feature>
<dbReference type="SUPFAM" id="SSF56281">
    <property type="entry name" value="Metallo-hydrolase/oxidoreductase"/>
    <property type="match status" value="1"/>
</dbReference>
<organism evidence="3 4">
    <name type="scientific">Puia dinghuensis</name>
    <dbReference type="NCBI Taxonomy" id="1792502"/>
    <lineage>
        <taxon>Bacteria</taxon>
        <taxon>Pseudomonadati</taxon>
        <taxon>Bacteroidota</taxon>
        <taxon>Chitinophagia</taxon>
        <taxon>Chitinophagales</taxon>
        <taxon>Chitinophagaceae</taxon>
        <taxon>Puia</taxon>
    </lineage>
</organism>
<dbReference type="GO" id="GO:0016787">
    <property type="term" value="F:hydrolase activity"/>
    <property type="evidence" value="ECO:0007669"/>
    <property type="project" value="UniProtKB-KW"/>
</dbReference>
<name>A0A8J2UDJ5_9BACT</name>
<dbReference type="PANTHER" id="PTHR43084:SF1">
    <property type="entry name" value="PERSULFIDE DIOXYGENASE ETHE1, MITOCHONDRIAL"/>
    <property type="match status" value="1"/>
</dbReference>
<dbReference type="PANTHER" id="PTHR43084">
    <property type="entry name" value="PERSULFIDE DIOXYGENASE ETHE1"/>
    <property type="match status" value="1"/>
</dbReference>
<dbReference type="GO" id="GO:0070813">
    <property type="term" value="P:hydrogen sulfide metabolic process"/>
    <property type="evidence" value="ECO:0007669"/>
    <property type="project" value="TreeGrafter"/>
</dbReference>
<evidence type="ECO:0000256" key="1">
    <source>
        <dbReference type="ARBA" id="ARBA00022723"/>
    </source>
</evidence>
<dbReference type="InterPro" id="IPR001279">
    <property type="entry name" value="Metallo-B-lactamas"/>
</dbReference>
<dbReference type="PROSITE" id="PS50206">
    <property type="entry name" value="RHODANESE_3"/>
    <property type="match status" value="2"/>
</dbReference>
<dbReference type="GO" id="GO:0046872">
    <property type="term" value="F:metal ion binding"/>
    <property type="evidence" value="ECO:0007669"/>
    <property type="project" value="UniProtKB-KW"/>
</dbReference>
<reference evidence="3" key="2">
    <citation type="submission" date="2020-09" db="EMBL/GenBank/DDBJ databases">
        <authorList>
            <person name="Sun Q."/>
            <person name="Zhou Y."/>
        </authorList>
    </citation>
    <scope>NUCLEOTIDE SEQUENCE</scope>
    <source>
        <strain evidence="3">CGMCC 1.15448</strain>
    </source>
</reference>
<dbReference type="InterPro" id="IPR051682">
    <property type="entry name" value="Mito_Persulfide_Diox"/>
</dbReference>
<keyword evidence="1" id="KW-0479">Metal-binding</keyword>
<dbReference type="Proteomes" id="UP000607559">
    <property type="component" value="Unassembled WGS sequence"/>
</dbReference>
<protein>
    <submittedName>
        <fullName evidence="3">MBL fold hydrolase</fullName>
    </submittedName>
</protein>
<dbReference type="CDD" id="cd07724">
    <property type="entry name" value="POD-like_MBL-fold"/>
    <property type="match status" value="1"/>
</dbReference>
<evidence type="ECO:0000313" key="3">
    <source>
        <dbReference type="EMBL" id="GGB02777.1"/>
    </source>
</evidence>
<dbReference type="CDD" id="cd00158">
    <property type="entry name" value="RHOD"/>
    <property type="match status" value="1"/>
</dbReference>
<sequence>MKIRQFEDKHLSHFSYAVLSESANEMILIDPARDTKPYREFSAETGAAITGVIETHPHADFVSSHLALHQQLGATIYSSKLIKAGYPRQTFDDGDVIELGEVRFLAINTPGHSPDSISVLVSADGVQRAIFTGDTLFAGDVGRPDLRESNGSRETERHTLARQLFHSLRENLANVRDEVIVYPAHGAGTLCGKHLSEATSSTMYDQRQYNWAFQVKTEAAFVKELLQEQPFIPAYFPYNVSMNQQGAPAPVYPALGVKEIDAGLWTIDVRDGKSYKAGHLPHSINIMEGNSFETWLGSLIRPEERFYLTAGDEKTLQRMLARTAAIGYENKVAGAFVMGADAGVAGDAAALEGAGEFVADQLDVEWFREHFYDYTIVDVRNASEVKDRPIFDHSLSIPLFELQQRAGEIPVDRPIVVHCAGGYRSAAGSSLLQSLLRGKQRVLDLGEAVKTF</sequence>
<dbReference type="InterPro" id="IPR036866">
    <property type="entry name" value="RibonucZ/Hydroxyglut_hydro"/>
</dbReference>
<evidence type="ECO:0000259" key="2">
    <source>
        <dbReference type="PROSITE" id="PS50206"/>
    </source>
</evidence>
<gene>
    <name evidence="3" type="ORF">GCM10011511_27590</name>
</gene>
<dbReference type="GO" id="GO:0050313">
    <property type="term" value="F:sulfur dioxygenase activity"/>
    <property type="evidence" value="ECO:0007669"/>
    <property type="project" value="InterPro"/>
</dbReference>